<dbReference type="AlphaFoldDB" id="A0A9P7U1Y3"/>
<gene>
    <name evidence="3" type="ORF">E4U09_001980</name>
</gene>
<dbReference type="InterPro" id="IPR001005">
    <property type="entry name" value="SANT/Myb"/>
</dbReference>
<dbReference type="EMBL" id="SRRH01000182">
    <property type="protein sequence ID" value="KAG6295915.1"/>
    <property type="molecule type" value="Genomic_DNA"/>
</dbReference>
<feature type="region of interest" description="Disordered" evidence="1">
    <location>
        <begin position="99"/>
        <end position="121"/>
    </location>
</feature>
<dbReference type="PROSITE" id="PS50090">
    <property type="entry name" value="MYB_LIKE"/>
    <property type="match status" value="1"/>
</dbReference>
<organism evidence="3 4">
    <name type="scientific">Claviceps aff. purpurea</name>
    <dbReference type="NCBI Taxonomy" id="1967640"/>
    <lineage>
        <taxon>Eukaryota</taxon>
        <taxon>Fungi</taxon>
        <taxon>Dikarya</taxon>
        <taxon>Ascomycota</taxon>
        <taxon>Pezizomycotina</taxon>
        <taxon>Sordariomycetes</taxon>
        <taxon>Hypocreomycetidae</taxon>
        <taxon>Hypocreales</taxon>
        <taxon>Clavicipitaceae</taxon>
        <taxon>Claviceps</taxon>
    </lineage>
</organism>
<proteinExistence type="predicted"/>
<feature type="region of interest" description="Disordered" evidence="1">
    <location>
        <begin position="48"/>
        <end position="70"/>
    </location>
</feature>
<accession>A0A9P7U1Y3</accession>
<name>A0A9P7U1Y3_9HYPO</name>
<feature type="domain" description="Myb-like" evidence="2">
    <location>
        <begin position="207"/>
        <end position="260"/>
    </location>
</feature>
<comment type="caution">
    <text evidence="3">The sequence shown here is derived from an EMBL/GenBank/DDBJ whole genome shotgun (WGS) entry which is preliminary data.</text>
</comment>
<keyword evidence="4" id="KW-1185">Reference proteome</keyword>
<dbReference type="Proteomes" id="UP000707071">
    <property type="component" value="Unassembled WGS sequence"/>
</dbReference>
<reference evidence="3 4" key="1">
    <citation type="journal article" date="2020" name="bioRxiv">
        <title>Whole genome comparisons of ergot fungi reveals the divergence and evolution of species within the genus Claviceps are the result of varying mechanisms driving genome evolution and host range expansion.</title>
        <authorList>
            <person name="Wyka S.A."/>
            <person name="Mondo S.J."/>
            <person name="Liu M."/>
            <person name="Dettman J."/>
            <person name="Nalam V."/>
            <person name="Broders K.D."/>
        </authorList>
    </citation>
    <scope>NUCLEOTIDE SEQUENCE [LARGE SCALE GENOMIC DNA]</scope>
    <source>
        <strain evidence="3 4">Clav52</strain>
    </source>
</reference>
<evidence type="ECO:0000313" key="4">
    <source>
        <dbReference type="Proteomes" id="UP000707071"/>
    </source>
</evidence>
<feature type="region of interest" description="Disordered" evidence="1">
    <location>
        <begin position="1"/>
        <end position="24"/>
    </location>
</feature>
<evidence type="ECO:0000313" key="3">
    <source>
        <dbReference type="EMBL" id="KAG6295915.1"/>
    </source>
</evidence>
<protein>
    <recommendedName>
        <fullName evidence="2">Myb-like domain-containing protein</fullName>
    </recommendedName>
</protein>
<evidence type="ECO:0000256" key="1">
    <source>
        <dbReference type="SAM" id="MobiDB-lite"/>
    </source>
</evidence>
<feature type="compositionally biased region" description="Polar residues" evidence="1">
    <location>
        <begin position="49"/>
        <end position="59"/>
    </location>
</feature>
<sequence length="283" mass="31466">MSRPLGRPVGYVSPPSSPPTLPSATALSNIMTTCRSLQSLIAPHAPLAQLSNPAPSSRAPQLPTPPMSHAPLPMKLRSRARPSHLESIVTNKDFHNLRHTPKRCVGQPGVSKRRRAGDDHMGSEDLLSRTVADSDANEEAKYQRVQSTWSGEQEEAELSFCPSTPKRARIAPEQLPLGLERSDYHDVFNNTESLSSQGGTIWGTNMEVDDNEDEWIAEDDHVLVELVLEKVKLSKSEWQDCARSLGTDRHSVQQRWKRLIMRGEVGIKTPLGGRRARLHSARR</sequence>
<evidence type="ECO:0000259" key="2">
    <source>
        <dbReference type="PROSITE" id="PS50090"/>
    </source>
</evidence>